<gene>
    <name evidence="5" type="ORF">CIL05_17110</name>
</gene>
<evidence type="ECO:0000256" key="1">
    <source>
        <dbReference type="ARBA" id="ARBA00006754"/>
    </source>
</evidence>
<evidence type="ECO:0008006" key="7">
    <source>
        <dbReference type="Google" id="ProtNLM"/>
    </source>
</evidence>
<feature type="domain" description="PucR C-terminal helix-turn-helix" evidence="3">
    <location>
        <begin position="471"/>
        <end position="522"/>
    </location>
</feature>
<keyword evidence="6" id="KW-1185">Reference proteome</keyword>
<dbReference type="InterPro" id="IPR041522">
    <property type="entry name" value="CdaR_GGDEF"/>
</dbReference>
<dbReference type="Gene3D" id="1.10.10.2840">
    <property type="entry name" value="PucR C-terminal helix-turn-helix domain"/>
    <property type="match status" value="1"/>
</dbReference>
<comment type="similarity">
    <text evidence="1">Belongs to the CdaR family.</text>
</comment>
<accession>A0A2A2IBA9</accession>
<dbReference type="AlphaFoldDB" id="A0A2A2IBA9"/>
<dbReference type="PANTHER" id="PTHR33744">
    <property type="entry name" value="CARBOHYDRATE DIACID REGULATOR"/>
    <property type="match status" value="1"/>
</dbReference>
<name>A0A2A2IBA9_9BACI</name>
<dbReference type="OrthoDB" id="142218at2"/>
<comment type="caution">
    <text evidence="5">The sequence shown here is derived from an EMBL/GenBank/DDBJ whole genome shotgun (WGS) entry which is preliminary data.</text>
</comment>
<organism evidence="5 6">
    <name type="scientific">Virgibacillus profundi</name>
    <dbReference type="NCBI Taxonomy" id="2024555"/>
    <lineage>
        <taxon>Bacteria</taxon>
        <taxon>Bacillati</taxon>
        <taxon>Bacillota</taxon>
        <taxon>Bacilli</taxon>
        <taxon>Bacillales</taxon>
        <taxon>Bacillaceae</taxon>
        <taxon>Virgibacillus</taxon>
    </lineage>
</organism>
<dbReference type="InterPro" id="IPR025736">
    <property type="entry name" value="PucR_C-HTH_dom"/>
</dbReference>
<dbReference type="InterPro" id="IPR042070">
    <property type="entry name" value="PucR_C-HTH_sf"/>
</dbReference>
<proteinExistence type="inferred from homology"/>
<dbReference type="Pfam" id="PF07905">
    <property type="entry name" value="PucR"/>
    <property type="match status" value="1"/>
</dbReference>
<evidence type="ECO:0000259" key="4">
    <source>
        <dbReference type="Pfam" id="PF17853"/>
    </source>
</evidence>
<evidence type="ECO:0000313" key="6">
    <source>
        <dbReference type="Proteomes" id="UP000218887"/>
    </source>
</evidence>
<evidence type="ECO:0000313" key="5">
    <source>
        <dbReference type="EMBL" id="PAV28353.1"/>
    </source>
</evidence>
<dbReference type="Pfam" id="PF13556">
    <property type="entry name" value="HTH_30"/>
    <property type="match status" value="1"/>
</dbReference>
<dbReference type="EMBL" id="NPOA01000013">
    <property type="protein sequence ID" value="PAV28353.1"/>
    <property type="molecule type" value="Genomic_DNA"/>
</dbReference>
<reference evidence="5 6" key="1">
    <citation type="submission" date="2017-08" db="EMBL/GenBank/DDBJ databases">
        <title>Virgibacillus indicus sp. nov. and Virgibacillus profoundi sp. nov, two moderately halophilic bacteria isolated from marine sediment by using the Microfluidic Streak Plate.</title>
        <authorList>
            <person name="Xu B."/>
            <person name="Hu B."/>
            <person name="Wang J."/>
            <person name="Zhu Y."/>
            <person name="Huang L."/>
            <person name="Du W."/>
            <person name="Huang Y."/>
        </authorList>
    </citation>
    <scope>NUCLEOTIDE SEQUENCE [LARGE SCALE GENOMIC DNA]</scope>
    <source>
        <strain evidence="5 6">IO3-P3-H5</strain>
    </source>
</reference>
<dbReference type="Pfam" id="PF17853">
    <property type="entry name" value="GGDEF_2"/>
    <property type="match status" value="1"/>
</dbReference>
<protein>
    <recommendedName>
        <fullName evidence="7">PucR family transcriptional regulator</fullName>
    </recommendedName>
</protein>
<dbReference type="InterPro" id="IPR051448">
    <property type="entry name" value="CdaR-like_regulators"/>
</dbReference>
<evidence type="ECO:0000259" key="2">
    <source>
        <dbReference type="Pfam" id="PF07905"/>
    </source>
</evidence>
<feature type="domain" description="CdaR GGDEF-like" evidence="4">
    <location>
        <begin position="297"/>
        <end position="416"/>
    </location>
</feature>
<dbReference type="PANTHER" id="PTHR33744:SF1">
    <property type="entry name" value="DNA-BINDING TRANSCRIPTIONAL ACTIVATOR ADER"/>
    <property type="match status" value="1"/>
</dbReference>
<dbReference type="RefSeq" id="WP_095656769.1">
    <property type="nucleotide sequence ID" value="NZ_NPOA01000013.1"/>
</dbReference>
<dbReference type="InterPro" id="IPR012914">
    <property type="entry name" value="PucR_dom"/>
</dbReference>
<feature type="domain" description="Purine catabolism PurC-like" evidence="2">
    <location>
        <begin position="5"/>
        <end position="124"/>
    </location>
</feature>
<sequence length="536" mass="62536">MKVRDIMEMDEMNGAYFLAGSNGRDRIVKSTTVLDAPDGIRFLKGTELVFSTMYPFSHLESGLELIIQDLALRNVSGLGLKLNRYISKLPDPVIKIADEYKFPIISLPPEKSWADLMLPIMSEILKINNRQLIQSKEVNHQFTKMLLSNSNLQQVAELLYHYMEAPVGIFNFTENYAVFYPNSFMFDKEYIIHHLKSESTFFEEIDPNTKISTLTDGEITHSILSFENHLDLKGAILVNKMKLRIDSEDINTLLHAKNASILKFMHLQTEKEFNKRFKQDFVSKLIVQNIEKEELSSFRRRAWEMGFELKSRYILMAMTISNKNLADIYRIIDDIYLLKNIKEEILIGMDKENHIIFLIPMEEKDLYSEKTTYVQIIDAFVEQIKQILTFEWAIGISRVQNIHSIPLAYNQAVKSLYHGIKIGGYRQVQYYDNLGIYRLFSHPALEGEMKVLVKELLGPLVDNDIENQTELVETLRVFVEHRGNYRKTAEVLHVHHNTVRYRINSICELTNFDVHNNLMHLQYQLVFLFSPLLKDF</sequence>
<evidence type="ECO:0000259" key="3">
    <source>
        <dbReference type="Pfam" id="PF13556"/>
    </source>
</evidence>
<dbReference type="Proteomes" id="UP000218887">
    <property type="component" value="Unassembled WGS sequence"/>
</dbReference>